<keyword evidence="7" id="KW-0915">Sodium</keyword>
<evidence type="ECO:0000256" key="4">
    <source>
        <dbReference type="ARBA" id="ARBA00022461"/>
    </source>
</evidence>
<evidence type="ECO:0000256" key="5">
    <source>
        <dbReference type="ARBA" id="ARBA00022692"/>
    </source>
</evidence>
<dbReference type="Pfam" id="PF00858">
    <property type="entry name" value="ASC"/>
    <property type="match status" value="1"/>
</dbReference>
<dbReference type="Proteomes" id="UP000835052">
    <property type="component" value="Unassembled WGS sequence"/>
</dbReference>
<dbReference type="Gene3D" id="1.10.287.770">
    <property type="entry name" value="YojJ-like"/>
    <property type="match status" value="1"/>
</dbReference>
<evidence type="ECO:0000256" key="10">
    <source>
        <dbReference type="ARBA" id="ARBA00023180"/>
    </source>
</evidence>
<name>A0A8S1HPS9_9PELO</name>
<dbReference type="AlphaFoldDB" id="A0A8S1HPS9"/>
<feature type="coiled-coil region" evidence="14">
    <location>
        <begin position="121"/>
        <end position="148"/>
    </location>
</feature>
<dbReference type="PANTHER" id="PTHR11690:SF120">
    <property type="entry name" value="FLR-1"/>
    <property type="match status" value="1"/>
</dbReference>
<keyword evidence="10" id="KW-0325">Glycoprotein</keyword>
<evidence type="ECO:0000256" key="3">
    <source>
        <dbReference type="ARBA" id="ARBA00022448"/>
    </source>
</evidence>
<gene>
    <name evidence="16" type="ORF">CAUJ_LOCUS13286</name>
</gene>
<sequence length="635" mass="72016">MADNYSTTSPERVYLRIYDYETKEFSGLTTYHGLVRIYNSNTWPSRIFWCVVVLCCLSLFMIHSGYLLLGYHSKPTLFQVNTIVPEEGILFPDVTVCNYMPVVMDRVRAYNISNDVLSYVLHSYSDQVDLAEEQLDEKHEQYLAYREQYFESMGKVFDVRTFMKDVGPRCEDLVLGCAFGGRIIPKCCENGVAELTDVGLCIRFPNKGGKRRQWFSGSGFGWEFALDGKYDSGNEFDLPPTFADFGFRVLIHEAGKSPPLLNRALAVPPNSVLHASIQTRNISLLEKGNWGMCQRYWDEGIHGKRLIHLNYTSHHCEQNCQLQRALESCQCYPLQLIPNLAFPLASERICTPVQYKNCSAKLEEYEQTSCGCDTECDLLEFDVTTSYSDMARFAATKFKLSMDYVRKNVAMASVFMQTVAYDRHEQQKQLQTADLLSNIAGSMGLFLGMSTVTLLEIFIYLFKSVWGTVNSTRQRQFMEAVAEEERERQQSIVIVRDDEEAEEGIPDRPTGKKHSSSIHIHLDRRNSHMALGNELYGGQRGSLGMATPLLSPLSHHRKSMGQILRRSSQAALEGPSGDILPPTALRRKSTVAPPTFRKTSMTHRASVVEENMTLLSVPRHAARRKSSAAFRDNLI</sequence>
<feature type="transmembrane region" description="Helical" evidence="15">
    <location>
        <begin position="46"/>
        <end position="69"/>
    </location>
</feature>
<dbReference type="GO" id="GO:0005886">
    <property type="term" value="C:plasma membrane"/>
    <property type="evidence" value="ECO:0007669"/>
    <property type="project" value="TreeGrafter"/>
</dbReference>
<dbReference type="PRINTS" id="PR01078">
    <property type="entry name" value="AMINACHANNEL"/>
</dbReference>
<evidence type="ECO:0000256" key="7">
    <source>
        <dbReference type="ARBA" id="ARBA00023053"/>
    </source>
</evidence>
<protein>
    <submittedName>
        <fullName evidence="16">Uncharacterized protein</fullName>
    </submittedName>
</protein>
<evidence type="ECO:0000256" key="6">
    <source>
        <dbReference type="ARBA" id="ARBA00022989"/>
    </source>
</evidence>
<evidence type="ECO:0000256" key="11">
    <source>
        <dbReference type="ARBA" id="ARBA00023201"/>
    </source>
</evidence>
<proteinExistence type="inferred from homology"/>
<keyword evidence="5 13" id="KW-0812">Transmembrane</keyword>
<keyword evidence="17" id="KW-1185">Reference proteome</keyword>
<comment type="caution">
    <text evidence="16">The sequence shown here is derived from an EMBL/GenBank/DDBJ whole genome shotgun (WGS) entry which is preliminary data.</text>
</comment>
<evidence type="ECO:0000256" key="13">
    <source>
        <dbReference type="RuleBase" id="RU000679"/>
    </source>
</evidence>
<evidence type="ECO:0000313" key="16">
    <source>
        <dbReference type="EMBL" id="CAD6197377.1"/>
    </source>
</evidence>
<evidence type="ECO:0000256" key="15">
    <source>
        <dbReference type="SAM" id="Phobius"/>
    </source>
</evidence>
<keyword evidence="3 13" id="KW-0813">Transport</keyword>
<dbReference type="InterPro" id="IPR001873">
    <property type="entry name" value="ENaC"/>
</dbReference>
<comment type="similarity">
    <text evidence="2 13">Belongs to the amiloride-sensitive sodium channel (TC 1.A.6) family.</text>
</comment>
<dbReference type="EMBL" id="CAJGYM010000092">
    <property type="protein sequence ID" value="CAD6197377.1"/>
    <property type="molecule type" value="Genomic_DNA"/>
</dbReference>
<dbReference type="PANTHER" id="PTHR11690">
    <property type="entry name" value="AMILORIDE-SENSITIVE SODIUM CHANNEL-RELATED"/>
    <property type="match status" value="1"/>
</dbReference>
<evidence type="ECO:0000256" key="2">
    <source>
        <dbReference type="ARBA" id="ARBA00007193"/>
    </source>
</evidence>
<keyword evidence="4 13" id="KW-0894">Sodium channel</keyword>
<evidence type="ECO:0000256" key="14">
    <source>
        <dbReference type="SAM" id="Coils"/>
    </source>
</evidence>
<keyword evidence="11 13" id="KW-0739">Sodium transport</keyword>
<comment type="subcellular location">
    <subcellularLocation>
        <location evidence="1">Membrane</location>
        <topology evidence="1">Multi-pass membrane protein</topology>
    </subcellularLocation>
</comment>
<evidence type="ECO:0000256" key="8">
    <source>
        <dbReference type="ARBA" id="ARBA00023065"/>
    </source>
</evidence>
<dbReference type="OrthoDB" id="6021021at2759"/>
<dbReference type="Gene3D" id="2.60.470.10">
    <property type="entry name" value="Acid-sensing ion channels like domains"/>
    <property type="match status" value="1"/>
</dbReference>
<keyword evidence="14" id="KW-0175">Coiled coil</keyword>
<keyword evidence="12 13" id="KW-0407">Ion channel</keyword>
<keyword evidence="6 15" id="KW-1133">Transmembrane helix</keyword>
<dbReference type="GO" id="GO:0015280">
    <property type="term" value="F:ligand-gated sodium channel activity"/>
    <property type="evidence" value="ECO:0007669"/>
    <property type="project" value="TreeGrafter"/>
</dbReference>
<organism evidence="16 17">
    <name type="scientific">Caenorhabditis auriculariae</name>
    <dbReference type="NCBI Taxonomy" id="2777116"/>
    <lineage>
        <taxon>Eukaryota</taxon>
        <taxon>Metazoa</taxon>
        <taxon>Ecdysozoa</taxon>
        <taxon>Nematoda</taxon>
        <taxon>Chromadorea</taxon>
        <taxon>Rhabditida</taxon>
        <taxon>Rhabditina</taxon>
        <taxon>Rhabditomorpha</taxon>
        <taxon>Rhabditoidea</taxon>
        <taxon>Rhabditidae</taxon>
        <taxon>Peloderinae</taxon>
        <taxon>Caenorhabditis</taxon>
    </lineage>
</organism>
<keyword evidence="9 15" id="KW-0472">Membrane</keyword>
<evidence type="ECO:0000256" key="9">
    <source>
        <dbReference type="ARBA" id="ARBA00023136"/>
    </source>
</evidence>
<evidence type="ECO:0000313" key="17">
    <source>
        <dbReference type="Proteomes" id="UP000835052"/>
    </source>
</evidence>
<evidence type="ECO:0000256" key="1">
    <source>
        <dbReference type="ARBA" id="ARBA00004141"/>
    </source>
</evidence>
<evidence type="ECO:0000256" key="12">
    <source>
        <dbReference type="ARBA" id="ARBA00023303"/>
    </source>
</evidence>
<keyword evidence="8 13" id="KW-0406">Ion transport</keyword>
<reference evidence="16" key="1">
    <citation type="submission" date="2020-10" db="EMBL/GenBank/DDBJ databases">
        <authorList>
            <person name="Kikuchi T."/>
        </authorList>
    </citation>
    <scope>NUCLEOTIDE SEQUENCE</scope>
    <source>
        <strain evidence="16">NKZ352</strain>
    </source>
</reference>
<accession>A0A8S1HPS9</accession>